<gene>
    <name evidence="1" type="ORF">ACFS27_15740</name>
</gene>
<keyword evidence="2" id="KW-1185">Reference proteome</keyword>
<comment type="caution">
    <text evidence="1">The sequence shown here is derived from an EMBL/GenBank/DDBJ whole genome shotgun (WGS) entry which is preliminary data.</text>
</comment>
<proteinExistence type="predicted"/>
<evidence type="ECO:0000313" key="2">
    <source>
        <dbReference type="Proteomes" id="UP001597479"/>
    </source>
</evidence>
<protein>
    <submittedName>
        <fullName evidence="1">Uncharacterized protein</fullName>
    </submittedName>
</protein>
<accession>A0ABW5VXD3</accession>
<dbReference type="RefSeq" id="WP_377184638.1">
    <property type="nucleotide sequence ID" value="NZ_JBHUOG010000002.1"/>
</dbReference>
<reference evidence="2" key="1">
    <citation type="journal article" date="2019" name="Int. J. Syst. Evol. Microbiol.">
        <title>The Global Catalogue of Microorganisms (GCM) 10K type strain sequencing project: providing services to taxonomists for standard genome sequencing and annotation.</title>
        <authorList>
            <consortium name="The Broad Institute Genomics Platform"/>
            <consortium name="The Broad Institute Genome Sequencing Center for Infectious Disease"/>
            <person name="Wu L."/>
            <person name="Ma J."/>
        </authorList>
    </citation>
    <scope>NUCLEOTIDE SEQUENCE [LARGE SCALE GENOMIC DNA]</scope>
    <source>
        <strain evidence="2">CCM 7044</strain>
    </source>
</reference>
<dbReference type="EMBL" id="JBHUOG010000002">
    <property type="protein sequence ID" value="MFD2795010.1"/>
    <property type="molecule type" value="Genomic_DNA"/>
</dbReference>
<dbReference type="Proteomes" id="UP001597479">
    <property type="component" value="Unassembled WGS sequence"/>
</dbReference>
<sequence>MLAVAGLTGLGLGYAVAVAASAAPSVTPLLVAGLVVAGRRAR</sequence>
<organism evidence="1 2">
    <name type="scientific">Promicromonospora vindobonensis</name>
    <dbReference type="NCBI Taxonomy" id="195748"/>
    <lineage>
        <taxon>Bacteria</taxon>
        <taxon>Bacillati</taxon>
        <taxon>Actinomycetota</taxon>
        <taxon>Actinomycetes</taxon>
        <taxon>Micrococcales</taxon>
        <taxon>Promicromonosporaceae</taxon>
        <taxon>Promicromonospora</taxon>
    </lineage>
</organism>
<name>A0ABW5VXD3_9MICO</name>
<evidence type="ECO:0000313" key="1">
    <source>
        <dbReference type="EMBL" id="MFD2795010.1"/>
    </source>
</evidence>